<dbReference type="PATRIC" id="fig|218284.4.peg.3965"/>
<organism evidence="1 2">
    <name type="scientific">Rossellomorea vietnamensis</name>
    <dbReference type="NCBI Taxonomy" id="218284"/>
    <lineage>
        <taxon>Bacteria</taxon>
        <taxon>Bacillati</taxon>
        <taxon>Bacillota</taxon>
        <taxon>Bacilli</taxon>
        <taxon>Bacillales</taxon>
        <taxon>Bacillaceae</taxon>
        <taxon>Rossellomorea</taxon>
    </lineage>
</organism>
<evidence type="ECO:0000313" key="2">
    <source>
        <dbReference type="Proteomes" id="UP000050398"/>
    </source>
</evidence>
<dbReference type="Proteomes" id="UP000050398">
    <property type="component" value="Unassembled WGS sequence"/>
</dbReference>
<dbReference type="AlphaFoldDB" id="A0A0P6W343"/>
<sequence length="85" mass="9930">MNRKRAMLLVVSSNMALLFNEESSFQFKKSLKFIKIKTTKYVFGGDGGNRTHVQKHRHLSVYERSRYIRKFATASAYRRASVQLV</sequence>
<gene>
    <name evidence="1" type="ORF">AM506_11300</name>
</gene>
<name>A0A0P6W343_9BACI</name>
<dbReference type="EMBL" id="LIXZ01000007">
    <property type="protein sequence ID" value="KPL59527.1"/>
    <property type="molecule type" value="Genomic_DNA"/>
</dbReference>
<proteinExistence type="predicted"/>
<evidence type="ECO:0000313" key="1">
    <source>
        <dbReference type="EMBL" id="KPL59527.1"/>
    </source>
</evidence>
<comment type="caution">
    <text evidence="1">The sequence shown here is derived from an EMBL/GenBank/DDBJ whole genome shotgun (WGS) entry which is preliminary data.</text>
</comment>
<accession>A0A0P6W343</accession>
<protein>
    <submittedName>
        <fullName evidence="1">Uncharacterized protein</fullName>
    </submittedName>
</protein>
<reference evidence="1 2" key="1">
    <citation type="submission" date="2015-08" db="EMBL/GenBank/DDBJ databases">
        <title>Draft Genome Sequence of Bacillus vietnamensis UCD-SED5.</title>
        <authorList>
            <person name="Lee R.D."/>
            <person name="Jospin G."/>
            <person name="Lang J.M."/>
            <person name="Coil D.A."/>
            <person name="Eisen J.A."/>
        </authorList>
    </citation>
    <scope>NUCLEOTIDE SEQUENCE [LARGE SCALE GENOMIC DNA]</scope>
    <source>
        <strain evidence="1 2">UCD-SED5</strain>
    </source>
</reference>